<dbReference type="AlphaFoldDB" id="A0A2T7TBD3"/>
<keyword evidence="4" id="KW-1185">Reference proteome</keyword>
<reference evidence="3 4" key="1">
    <citation type="submission" date="2013-12" db="EMBL/GenBank/DDBJ databases">
        <title>Annotated genome of Streptomyces scopuliridis.</title>
        <authorList>
            <person name="Olson J.B."/>
        </authorList>
    </citation>
    <scope>NUCLEOTIDE SEQUENCE [LARGE SCALE GENOMIC DNA]</scope>
    <source>
        <strain evidence="3 4">RB72</strain>
    </source>
</reference>
<dbReference type="InterPro" id="IPR025349">
    <property type="entry name" value="DUF4253"/>
</dbReference>
<dbReference type="EMBL" id="AZSP01000087">
    <property type="protein sequence ID" value="PVE12467.1"/>
    <property type="molecule type" value="Genomic_DNA"/>
</dbReference>
<dbReference type="RefSeq" id="WP_051745624.1">
    <property type="nucleotide sequence ID" value="NZ_AZSP01000087.1"/>
</dbReference>
<evidence type="ECO:0000256" key="1">
    <source>
        <dbReference type="SAM" id="MobiDB-lite"/>
    </source>
</evidence>
<feature type="region of interest" description="Disordered" evidence="1">
    <location>
        <begin position="1"/>
        <end position="24"/>
    </location>
</feature>
<dbReference type="Pfam" id="PF14062">
    <property type="entry name" value="DUF4253"/>
    <property type="match status" value="1"/>
</dbReference>
<organism evidence="3 4">
    <name type="scientific">Streptomyces scopuliridis RB72</name>
    <dbReference type="NCBI Taxonomy" id="1440053"/>
    <lineage>
        <taxon>Bacteria</taxon>
        <taxon>Bacillati</taxon>
        <taxon>Actinomycetota</taxon>
        <taxon>Actinomycetes</taxon>
        <taxon>Kitasatosporales</taxon>
        <taxon>Streptomycetaceae</taxon>
        <taxon>Streptomyces</taxon>
    </lineage>
</organism>
<proteinExistence type="predicted"/>
<comment type="caution">
    <text evidence="3">The sequence shown here is derived from an EMBL/GenBank/DDBJ whole genome shotgun (WGS) entry which is preliminary data.</text>
</comment>
<evidence type="ECO:0000313" key="4">
    <source>
        <dbReference type="Proteomes" id="UP000245992"/>
    </source>
</evidence>
<sequence>MTGPAPDWAAGLAGSPHALPPGRFILRDGTERSAEEADEADDCVMWLSDEPVDDIVRWWGAAQERQDETGLRPVFVGWPDIGPAPGASADADAIDGEEWLATSWEEYRQTRYKPRYDPGPPYESWPGLAPAPARIPDPEAAARRAVADTCPRLPQGRQHLGLVAAARSADIPAVAGWPGSANHIRPAALSAVLRTWEDRFGARVLGMTGSMLYVSVAAPPTGPEQSVHMALEHLLLCPANIYQSFSETFPRYAVQLRDEPVWSFWWD</sequence>
<dbReference type="STRING" id="1440053.GCA_000718095_01533"/>
<accession>A0A2T7TBD3</accession>
<gene>
    <name evidence="3" type="ORF">Y717_34290</name>
</gene>
<evidence type="ECO:0000313" key="3">
    <source>
        <dbReference type="EMBL" id="PVE12467.1"/>
    </source>
</evidence>
<feature type="domain" description="DUF4253" evidence="2">
    <location>
        <begin position="160"/>
        <end position="267"/>
    </location>
</feature>
<evidence type="ECO:0000259" key="2">
    <source>
        <dbReference type="Pfam" id="PF14062"/>
    </source>
</evidence>
<name>A0A2T7TBD3_9ACTN</name>
<dbReference type="Proteomes" id="UP000245992">
    <property type="component" value="Unassembled WGS sequence"/>
</dbReference>
<dbReference type="OrthoDB" id="7839592at2"/>
<protein>
    <recommendedName>
        <fullName evidence="2">DUF4253 domain-containing protein</fullName>
    </recommendedName>
</protein>